<organism evidence="1 2">
    <name type="scientific">Corchorus olitorius</name>
    <dbReference type="NCBI Taxonomy" id="93759"/>
    <lineage>
        <taxon>Eukaryota</taxon>
        <taxon>Viridiplantae</taxon>
        <taxon>Streptophyta</taxon>
        <taxon>Embryophyta</taxon>
        <taxon>Tracheophyta</taxon>
        <taxon>Spermatophyta</taxon>
        <taxon>Magnoliopsida</taxon>
        <taxon>eudicotyledons</taxon>
        <taxon>Gunneridae</taxon>
        <taxon>Pentapetalae</taxon>
        <taxon>rosids</taxon>
        <taxon>malvids</taxon>
        <taxon>Malvales</taxon>
        <taxon>Malvaceae</taxon>
        <taxon>Grewioideae</taxon>
        <taxon>Apeibeae</taxon>
        <taxon>Corchorus</taxon>
    </lineage>
</organism>
<evidence type="ECO:0000313" key="2">
    <source>
        <dbReference type="Proteomes" id="UP000187203"/>
    </source>
</evidence>
<reference evidence="2" key="1">
    <citation type="submission" date="2013-09" db="EMBL/GenBank/DDBJ databases">
        <title>Corchorus olitorius genome sequencing.</title>
        <authorList>
            <person name="Alam M."/>
            <person name="Haque M.S."/>
            <person name="Islam M.S."/>
            <person name="Emdad E.M."/>
            <person name="Islam M.M."/>
            <person name="Ahmed B."/>
            <person name="Halim A."/>
            <person name="Hossen Q.M.M."/>
            <person name="Hossain M.Z."/>
            <person name="Ahmed R."/>
            <person name="Khan M.M."/>
            <person name="Islam R."/>
            <person name="Rashid M.M."/>
            <person name="Khan S.A."/>
            <person name="Rahman M.S."/>
            <person name="Alam M."/>
            <person name="Yahiya A.S."/>
            <person name="Khan M.S."/>
            <person name="Azam M.S."/>
            <person name="Haque T."/>
            <person name="Lashkar M.Z.H."/>
            <person name="Akhand A.I."/>
            <person name="Morshed G."/>
            <person name="Roy S."/>
            <person name="Uddin K.S."/>
            <person name="Rabeya T."/>
            <person name="Hossain A.S."/>
            <person name="Chowdhury A."/>
            <person name="Snigdha A.R."/>
            <person name="Mortoza M.S."/>
            <person name="Matin S.A."/>
            <person name="Hoque S.M.E."/>
            <person name="Islam M.K."/>
            <person name="Roy D.K."/>
            <person name="Haider R."/>
            <person name="Moosa M.M."/>
            <person name="Elias S.M."/>
            <person name="Hasan A.M."/>
            <person name="Jahan S."/>
            <person name="Shafiuddin M."/>
            <person name="Mahmood N."/>
            <person name="Shommy N.S."/>
        </authorList>
    </citation>
    <scope>NUCLEOTIDE SEQUENCE [LARGE SCALE GENOMIC DNA]</scope>
    <source>
        <strain evidence="2">cv. O-4</strain>
    </source>
</reference>
<sequence>MESGAHAHRVVSRGCVGHLPYWIPRYDSIEQMSFK</sequence>
<comment type="caution">
    <text evidence="1">The sequence shown here is derived from an EMBL/GenBank/DDBJ whole genome shotgun (WGS) entry which is preliminary data.</text>
</comment>
<accession>A0A1R3HBJ9</accession>
<proteinExistence type="predicted"/>
<name>A0A1R3HBJ9_9ROSI</name>
<dbReference type="AlphaFoldDB" id="A0A1R3HBJ9"/>
<keyword evidence="2" id="KW-1185">Reference proteome</keyword>
<dbReference type="EMBL" id="AWUE01020574">
    <property type="protein sequence ID" value="OMO67710.1"/>
    <property type="molecule type" value="Genomic_DNA"/>
</dbReference>
<dbReference type="Proteomes" id="UP000187203">
    <property type="component" value="Unassembled WGS sequence"/>
</dbReference>
<gene>
    <name evidence="1" type="ORF">COLO4_30021</name>
</gene>
<evidence type="ECO:0000313" key="1">
    <source>
        <dbReference type="EMBL" id="OMO67710.1"/>
    </source>
</evidence>
<protein>
    <submittedName>
        <fullName evidence="1">Uncharacterized protein</fullName>
    </submittedName>
</protein>